<name>A0ABR0AI12_9CRUS</name>
<evidence type="ECO:0000313" key="2">
    <source>
        <dbReference type="EMBL" id="KAK4024746.1"/>
    </source>
</evidence>
<feature type="compositionally biased region" description="Basic and acidic residues" evidence="1">
    <location>
        <begin position="26"/>
        <end position="41"/>
    </location>
</feature>
<gene>
    <name evidence="2" type="ORF">OUZ56_010166</name>
</gene>
<comment type="caution">
    <text evidence="2">The sequence shown here is derived from an EMBL/GenBank/DDBJ whole genome shotgun (WGS) entry which is preliminary data.</text>
</comment>
<proteinExistence type="predicted"/>
<dbReference type="EMBL" id="JAOYFB010000037">
    <property type="protein sequence ID" value="KAK4024746.1"/>
    <property type="molecule type" value="Genomic_DNA"/>
</dbReference>
<protein>
    <submittedName>
        <fullName evidence="2">Uncharacterized protein</fullName>
    </submittedName>
</protein>
<sequence length="75" mass="8139">MPTPTWMSTLVTRAYSGVARVDTGLEEARAETEEGDTHEADTGVTPNTNTAAAAVEPPARREKGRMRRRSLEPIA</sequence>
<evidence type="ECO:0000313" key="3">
    <source>
        <dbReference type="Proteomes" id="UP001234178"/>
    </source>
</evidence>
<reference evidence="2 3" key="1">
    <citation type="journal article" date="2023" name="Nucleic Acids Res.">
        <title>The hologenome of Daphnia magna reveals possible DNA methylation and microbiome-mediated evolution of the host genome.</title>
        <authorList>
            <person name="Chaturvedi A."/>
            <person name="Li X."/>
            <person name="Dhandapani V."/>
            <person name="Marshall H."/>
            <person name="Kissane S."/>
            <person name="Cuenca-Cambronero M."/>
            <person name="Asole G."/>
            <person name="Calvet F."/>
            <person name="Ruiz-Romero M."/>
            <person name="Marangio P."/>
            <person name="Guigo R."/>
            <person name="Rago D."/>
            <person name="Mirbahai L."/>
            <person name="Eastwood N."/>
            <person name="Colbourne J.K."/>
            <person name="Zhou J."/>
            <person name="Mallon E."/>
            <person name="Orsini L."/>
        </authorList>
    </citation>
    <scope>NUCLEOTIDE SEQUENCE [LARGE SCALE GENOMIC DNA]</scope>
    <source>
        <strain evidence="2">LRV0_1</strain>
    </source>
</reference>
<feature type="region of interest" description="Disordered" evidence="1">
    <location>
        <begin position="25"/>
        <end position="75"/>
    </location>
</feature>
<accession>A0ABR0AI12</accession>
<dbReference type="Proteomes" id="UP001234178">
    <property type="component" value="Unassembled WGS sequence"/>
</dbReference>
<feature type="compositionally biased region" description="Low complexity" evidence="1">
    <location>
        <begin position="44"/>
        <end position="57"/>
    </location>
</feature>
<evidence type="ECO:0000256" key="1">
    <source>
        <dbReference type="SAM" id="MobiDB-lite"/>
    </source>
</evidence>
<organism evidence="2 3">
    <name type="scientific">Daphnia magna</name>
    <dbReference type="NCBI Taxonomy" id="35525"/>
    <lineage>
        <taxon>Eukaryota</taxon>
        <taxon>Metazoa</taxon>
        <taxon>Ecdysozoa</taxon>
        <taxon>Arthropoda</taxon>
        <taxon>Crustacea</taxon>
        <taxon>Branchiopoda</taxon>
        <taxon>Diplostraca</taxon>
        <taxon>Cladocera</taxon>
        <taxon>Anomopoda</taxon>
        <taxon>Daphniidae</taxon>
        <taxon>Daphnia</taxon>
    </lineage>
</organism>
<keyword evidence="3" id="KW-1185">Reference proteome</keyword>